<feature type="region of interest" description="Disordered" evidence="1">
    <location>
        <begin position="522"/>
        <end position="579"/>
    </location>
</feature>
<protein>
    <submittedName>
        <fullName evidence="2">Protein TALPID3 isoform X1</fullName>
    </submittedName>
</protein>
<evidence type="ECO:0000313" key="2">
    <source>
        <dbReference type="EMBL" id="KAG9268660.1"/>
    </source>
</evidence>
<feature type="compositionally biased region" description="Polar residues" evidence="1">
    <location>
        <begin position="1189"/>
        <end position="1203"/>
    </location>
</feature>
<feature type="compositionally biased region" description="Polar residues" evidence="1">
    <location>
        <begin position="1462"/>
        <end position="1486"/>
    </location>
</feature>
<dbReference type="Proteomes" id="UP000752171">
    <property type="component" value="Unassembled WGS sequence"/>
</dbReference>
<evidence type="ECO:0000313" key="3">
    <source>
        <dbReference type="Proteomes" id="UP000752171"/>
    </source>
</evidence>
<feature type="region of interest" description="Disordered" evidence="1">
    <location>
        <begin position="434"/>
        <end position="473"/>
    </location>
</feature>
<feature type="compositionally biased region" description="Polar residues" evidence="1">
    <location>
        <begin position="729"/>
        <end position="743"/>
    </location>
</feature>
<reference evidence="2 3" key="1">
    <citation type="submission" date="2021-07" db="EMBL/GenBank/DDBJ databases">
        <authorList>
            <person name="Imarazene B."/>
            <person name="Zahm M."/>
            <person name="Klopp C."/>
            <person name="Cabau C."/>
            <person name="Beille S."/>
            <person name="Jouanno E."/>
            <person name="Castinel A."/>
            <person name="Lluch J."/>
            <person name="Gil L."/>
            <person name="Kuchtly C."/>
            <person name="Lopez Roques C."/>
            <person name="Donnadieu C."/>
            <person name="Parrinello H."/>
            <person name="Journot L."/>
            <person name="Du K."/>
            <person name="Schartl M."/>
            <person name="Retaux S."/>
            <person name="Guiguen Y."/>
        </authorList>
    </citation>
    <scope>NUCLEOTIDE SEQUENCE [LARGE SCALE GENOMIC DNA]</scope>
    <source>
        <strain evidence="2">Pach_M1</strain>
        <tissue evidence="2">Testis</tissue>
    </source>
</reference>
<feature type="region of interest" description="Disordered" evidence="1">
    <location>
        <begin position="306"/>
        <end position="418"/>
    </location>
</feature>
<feature type="compositionally biased region" description="Acidic residues" evidence="1">
    <location>
        <begin position="1622"/>
        <end position="1631"/>
    </location>
</feature>
<feature type="compositionally biased region" description="Basic and acidic residues" evidence="1">
    <location>
        <begin position="348"/>
        <end position="360"/>
    </location>
</feature>
<proteinExistence type="predicted"/>
<sequence>MDYGSSELHNIHLNDSTSSADAADVLIRSTKVAPELNVKRVASEGELSNNCNVNIFVRRLSDSTHSSCLEQTFTNGLMEQVVPPVRPANMPSAIRGCIEEEDHTSPDPPARKNYVPRAGKVMLKPSVIQRKWQKQEQDVHISRYSADGRGAVAAALKQRSHGAPQRREVKVQFLDSGSLHSSEFRGPEVQPSPAFPSGDVGGASTVAAITAAAIAATAPLIKAQSDMEARMAQVASELRRLQESEGRTDRSAESRATSDAGRVTQLEVQLTALTQQRLQHLERIQGQQLELQNRLLGSALTAVTAGTIPPSQSTHHSNSGETHSDSVQRAFNSHKCAAEDSSTVVQDQSRETRAGREKSPLETPAPRKVIPRPTHWNPALQDSQQGSSKGRKATHKSHGNGRLLEQIPNNQRSPTRYPAHTVGVRGVAIATVDSQPEQSRENQPEAFIFSTGRPRPEESADALTKPSSKQHIQAGLKDVNPLTDRAPESSTSAVQQAAAMLQDLSRIKNEMRTLLRTADAFPVKSAEASRSSRSSRHALPSTTPPPPPVPPVSMQHDTVTSGAARAHPTVPQNSQPPASMFEDAGLVLRQVRHSRKVLEENLQAVLRAKDGEALHTQLEALSNNRDASEELRIKKTVDAWINTLSKDIQNELVHPGSAAQSKGVERISGAAAGSTVQRDQSSRSRNTPGTGRGSVKIGRGGKRATAVAAAATATEVARRRQQGRAEAASTQPSNQHLSSSLRNSAEEHPQASVVPQSEDDEAYLAKIYGKALYEGHRRTLKKGPYLRFSSPSPKSKGHRPKVIESVKGVKMKSSKTQTSMSGAQDPSSLLQPAVPGTQYLFSPSGPVQQQQQQPGCSVPGFLIPMAIPLGKPKVDGQAPLPSRVIISDKPATVITSFTPAVTPTVVPSVRKPNTVLLEVQSEQRRPTPQLQIQVQPSVNIESVTAPSPDLSPPLHIAPPDIQAGADTRSLGEEDEEEDDDDDDDNGFPGTKFLAVADILQEPEVDEEAPEEAPIELNGLPSPPAALYHGPAFPLEPRQTGPLTEPILSTIQQRETLENRLVDWVEQQLMARMISGMFPQPAQTDPANQSEPDDSVTSDIVETAGGGGLQLFVDAGVPVDSELIRQYVNEVLAEIITLMLGQREGPREPAAPASIRDTLPRQKTPVPTPVPTPEPSVRGSPPVLREALSPISTPDLSEQPSPVQSRRDSQPEQPQPTSPEPAKTPVGTPLSSPRRIATPSPPSELAGPHNHPWGNSELPLKEEEPHSEEEENQPKPLNVLSVAREEDEEAVLPPSSPVLSKPLSPPVSAVKEAPPAPPESPSVEESSSQVSPSLTETETETAARHISEGELLLSTGQMAAVRALEEEGFNVPNLMTSFNSSLHGVQDMDYDPPSEGQVIRRPVVSAHHDPILSLLAKMEQGPVSQAQQRERYWDEESSGEVSEGQRPPLTTAQEKVVTGHSLILQQPTQSTQPTAEQSTHTTLTSPGQLPVQHTGPGNGAAGEDSGLSINFRPSETHAETPQALQSFTASSPQPGDSTHKQAAEAPQTHHRPAPILVKQYQHEDESDLLAQRRSSNDTDAFFEDMAKGAELTPHAGGGVGLMSVRLPSVQKDDVSPDVSTIEGDSDSANDVF</sequence>
<feature type="compositionally biased region" description="Basic and acidic residues" evidence="1">
    <location>
        <begin position="239"/>
        <end position="253"/>
    </location>
</feature>
<dbReference type="GO" id="GO:0036064">
    <property type="term" value="C:ciliary basal body"/>
    <property type="evidence" value="ECO:0007669"/>
    <property type="project" value="TreeGrafter"/>
</dbReference>
<feature type="compositionally biased region" description="Low complexity" evidence="1">
    <location>
        <begin position="1320"/>
        <end position="1332"/>
    </location>
</feature>
<feature type="region of interest" description="Disordered" evidence="1">
    <location>
        <begin position="1142"/>
        <end position="1349"/>
    </location>
</feature>
<feature type="region of interest" description="Disordered" evidence="1">
    <location>
        <begin position="921"/>
        <end position="990"/>
    </location>
</feature>
<feature type="region of interest" description="Disordered" evidence="1">
    <location>
        <begin position="1418"/>
        <end position="1575"/>
    </location>
</feature>
<feature type="compositionally biased region" description="Basic residues" evidence="1">
    <location>
        <begin position="389"/>
        <end position="399"/>
    </location>
</feature>
<dbReference type="KEGG" id="amex:103035959"/>
<feature type="compositionally biased region" description="Polar residues" evidence="1">
    <location>
        <begin position="1521"/>
        <end position="1535"/>
    </location>
</feature>
<dbReference type="InterPro" id="IPR029246">
    <property type="entry name" value="TALPID3"/>
</dbReference>
<feature type="compositionally biased region" description="Acidic residues" evidence="1">
    <location>
        <begin position="972"/>
        <end position="985"/>
    </location>
</feature>
<gene>
    <name evidence="2" type="primary">TALPID3</name>
    <name evidence="2" type="ORF">AMEX_G17654</name>
</gene>
<accession>A0A8T2LAJ2</accession>
<name>A0A8T2LAJ2_ASTMX</name>
<dbReference type="GO" id="GO:0007224">
    <property type="term" value="P:smoothened signaling pathway"/>
    <property type="evidence" value="ECO:0007669"/>
    <property type="project" value="InterPro"/>
</dbReference>
<comment type="caution">
    <text evidence="2">The sequence shown here is derived from an EMBL/GenBank/DDBJ whole genome shotgun (WGS) entry which is preliminary data.</text>
</comment>
<dbReference type="Pfam" id="PF15324">
    <property type="entry name" value="TALPID3"/>
    <property type="match status" value="1"/>
</dbReference>
<dbReference type="PANTHER" id="PTHR15721">
    <property type="entry name" value="KIAA0586 PROTEIN"/>
    <property type="match status" value="1"/>
</dbReference>
<feature type="region of interest" description="Disordered" evidence="1">
    <location>
        <begin position="239"/>
        <end position="260"/>
    </location>
</feature>
<evidence type="ECO:0000256" key="1">
    <source>
        <dbReference type="SAM" id="MobiDB-lite"/>
    </source>
</evidence>
<feature type="region of interest" description="Disordered" evidence="1">
    <location>
        <begin position="1607"/>
        <end position="1631"/>
    </location>
</feature>
<feature type="compositionally biased region" description="Low complexity" evidence="1">
    <location>
        <begin position="703"/>
        <end position="715"/>
    </location>
</feature>
<feature type="compositionally biased region" description="Pro residues" evidence="1">
    <location>
        <begin position="542"/>
        <end position="551"/>
    </location>
</feature>
<feature type="region of interest" description="Disordered" evidence="1">
    <location>
        <begin position="669"/>
        <end position="757"/>
    </location>
</feature>
<organism evidence="2 3">
    <name type="scientific">Astyanax mexicanus</name>
    <name type="common">Blind cave fish</name>
    <name type="synonym">Astyanax fasciatus mexicanus</name>
    <dbReference type="NCBI Taxonomy" id="7994"/>
    <lineage>
        <taxon>Eukaryota</taxon>
        <taxon>Metazoa</taxon>
        <taxon>Chordata</taxon>
        <taxon>Craniata</taxon>
        <taxon>Vertebrata</taxon>
        <taxon>Euteleostomi</taxon>
        <taxon>Actinopterygii</taxon>
        <taxon>Neopterygii</taxon>
        <taxon>Teleostei</taxon>
        <taxon>Ostariophysi</taxon>
        <taxon>Characiformes</taxon>
        <taxon>Characoidei</taxon>
        <taxon>Acestrorhamphidae</taxon>
        <taxon>Acestrorhamphinae</taxon>
        <taxon>Astyanax</taxon>
    </lineage>
</organism>
<dbReference type="EMBL" id="JAICCE010000014">
    <property type="protein sequence ID" value="KAG9268660.1"/>
    <property type="molecule type" value="Genomic_DNA"/>
</dbReference>
<dbReference type="PANTHER" id="PTHR15721:SF2">
    <property type="entry name" value="PROTEIN TALPID3"/>
    <property type="match status" value="1"/>
</dbReference>
<feature type="compositionally biased region" description="Polar residues" evidence="1">
    <location>
        <begin position="926"/>
        <end position="945"/>
    </location>
</feature>
<dbReference type="GO" id="GO:0005814">
    <property type="term" value="C:centriole"/>
    <property type="evidence" value="ECO:0007669"/>
    <property type="project" value="TreeGrafter"/>
</dbReference>
<feature type="compositionally biased region" description="Low complexity" evidence="1">
    <location>
        <begin position="1290"/>
        <end position="1312"/>
    </location>
</feature>
<feature type="compositionally biased region" description="Polar residues" evidence="1">
    <location>
        <begin position="674"/>
        <end position="689"/>
    </location>
</feature>
<feature type="compositionally biased region" description="Polar residues" evidence="1">
    <location>
        <begin position="309"/>
        <end position="331"/>
    </location>
</feature>